<sequence length="447" mass="48081">MSAVWRNWSATARCEPARLVRPSDEEQIVRAVALAARQDLPVRVAGTGHSFNRLVTTNGLLLDLTRYAGVLGIDRERHTVTVRAGTRLGGLCRALDAAGLALPNVGTLGEQTVAGAVSTGNHGSGIAHPPLSGDVLALRLVTADGQVRELDRDTAPELFRCARTGLGALGVITAVTFRCVPAFNLRVRESAEPLDAVLERFVDWAAGADHASLSWLPWTDRAGIREQWRTDAPVSPGASARGYRTTLDEVRCGLLGLAGQVAPGIVPWANRPSDGGGEPVEYVGRSHQVFTFPQPVRFLALEHALSLEQVPAAIRHLRGALRGGGRYSPYSVLVRVGGGDDAPLSPAYGRATGYINLTVPRTAAYLELLRIVEHVLREHGARPHWGKAHTATAEVLAPRYPEWSTFQRIRAQVDPDGRFTNDYLDRVIGPVGRPDRGRVGAATSEGH</sequence>
<dbReference type="InterPro" id="IPR016171">
    <property type="entry name" value="Vanillyl_alc_oxidase_C-sub2"/>
</dbReference>
<dbReference type="InterPro" id="IPR016167">
    <property type="entry name" value="FAD-bd_PCMH_sub1"/>
</dbReference>
<dbReference type="Gene3D" id="3.30.465.10">
    <property type="match status" value="1"/>
</dbReference>
<dbReference type="Gene3D" id="1.10.45.10">
    <property type="entry name" value="Vanillyl-alcohol Oxidase, Chain A, domain 4"/>
    <property type="match status" value="1"/>
</dbReference>
<proteinExistence type="predicted"/>
<keyword evidence="4" id="KW-1185">Reference proteome</keyword>
<dbReference type="Pfam" id="PF01565">
    <property type="entry name" value="FAD_binding_4"/>
    <property type="match status" value="1"/>
</dbReference>
<dbReference type="InterPro" id="IPR016166">
    <property type="entry name" value="FAD-bd_PCMH"/>
</dbReference>
<name>A0A1H3EYM9_9PSEU</name>
<dbReference type="PANTHER" id="PTHR43762">
    <property type="entry name" value="L-GULONOLACTONE OXIDASE"/>
    <property type="match status" value="1"/>
</dbReference>
<protein>
    <submittedName>
        <fullName evidence="3">L-gulonolactone oxidase</fullName>
    </submittedName>
</protein>
<dbReference type="AlphaFoldDB" id="A0A1H3EYM9"/>
<dbReference type="RefSeq" id="WP_091290261.1">
    <property type="nucleotide sequence ID" value="NZ_FNON01000003.1"/>
</dbReference>
<dbReference type="InterPro" id="IPR010031">
    <property type="entry name" value="FAD_lactone_oxidase-like"/>
</dbReference>
<dbReference type="GO" id="GO:0071949">
    <property type="term" value="F:FAD binding"/>
    <property type="evidence" value="ECO:0007669"/>
    <property type="project" value="InterPro"/>
</dbReference>
<dbReference type="EMBL" id="FNON01000003">
    <property type="protein sequence ID" value="SDX83168.1"/>
    <property type="molecule type" value="Genomic_DNA"/>
</dbReference>
<dbReference type="NCBIfam" id="TIGR01679">
    <property type="entry name" value="bact_FAD_ox"/>
    <property type="match status" value="1"/>
</dbReference>
<keyword evidence="1" id="KW-0560">Oxidoreductase</keyword>
<evidence type="ECO:0000313" key="4">
    <source>
        <dbReference type="Proteomes" id="UP000199515"/>
    </source>
</evidence>
<accession>A0A1H3EYM9</accession>
<dbReference type="Gene3D" id="3.30.43.10">
    <property type="entry name" value="Uridine Diphospho-n-acetylenolpyruvylglucosamine Reductase, domain 2"/>
    <property type="match status" value="1"/>
</dbReference>
<dbReference type="SUPFAM" id="SSF56176">
    <property type="entry name" value="FAD-binding/transporter-associated domain-like"/>
    <property type="match status" value="1"/>
</dbReference>
<dbReference type="Proteomes" id="UP000199515">
    <property type="component" value="Unassembled WGS sequence"/>
</dbReference>
<dbReference type="PROSITE" id="PS51387">
    <property type="entry name" value="FAD_PCMH"/>
    <property type="match status" value="1"/>
</dbReference>
<dbReference type="InterPro" id="IPR036318">
    <property type="entry name" value="FAD-bd_PCMH-like_sf"/>
</dbReference>
<dbReference type="PIRSF" id="PIRSF000136">
    <property type="entry name" value="LGO_GLO"/>
    <property type="match status" value="1"/>
</dbReference>
<evidence type="ECO:0000256" key="1">
    <source>
        <dbReference type="ARBA" id="ARBA00023002"/>
    </source>
</evidence>
<dbReference type="Pfam" id="PF04030">
    <property type="entry name" value="ALO"/>
    <property type="match status" value="1"/>
</dbReference>
<dbReference type="STRING" id="589385.SAMN05421504_1031011"/>
<dbReference type="InterPro" id="IPR016169">
    <property type="entry name" value="FAD-bd_PCMH_sub2"/>
</dbReference>
<gene>
    <name evidence="3" type="ORF">SAMN05421504_1031011</name>
</gene>
<dbReference type="InterPro" id="IPR007173">
    <property type="entry name" value="ALO_C"/>
</dbReference>
<dbReference type="PANTHER" id="PTHR43762:SF1">
    <property type="entry name" value="D-ARABINONO-1,4-LACTONE OXIDASE"/>
    <property type="match status" value="1"/>
</dbReference>
<dbReference type="Gene3D" id="3.30.70.2520">
    <property type="match status" value="1"/>
</dbReference>
<dbReference type="InterPro" id="IPR006094">
    <property type="entry name" value="Oxid_FAD_bind_N"/>
</dbReference>
<dbReference type="OrthoDB" id="9800184at2"/>
<dbReference type="GO" id="GO:0003885">
    <property type="term" value="F:D-arabinono-1,4-lactone oxidase activity"/>
    <property type="evidence" value="ECO:0007669"/>
    <property type="project" value="InterPro"/>
</dbReference>
<evidence type="ECO:0000313" key="3">
    <source>
        <dbReference type="EMBL" id="SDX83168.1"/>
    </source>
</evidence>
<feature type="domain" description="FAD-binding PCMH-type" evidence="2">
    <location>
        <begin position="12"/>
        <end position="182"/>
    </location>
</feature>
<dbReference type="GO" id="GO:0016020">
    <property type="term" value="C:membrane"/>
    <property type="evidence" value="ECO:0007669"/>
    <property type="project" value="InterPro"/>
</dbReference>
<reference evidence="3 4" key="1">
    <citation type="submission" date="2016-10" db="EMBL/GenBank/DDBJ databases">
        <authorList>
            <person name="de Groot N.N."/>
        </authorList>
    </citation>
    <scope>NUCLEOTIDE SEQUENCE [LARGE SCALE GENOMIC DNA]</scope>
    <source>
        <strain evidence="3 4">CPCC 202699</strain>
    </source>
</reference>
<organism evidence="3 4">
    <name type="scientific">Amycolatopsis xylanica</name>
    <dbReference type="NCBI Taxonomy" id="589385"/>
    <lineage>
        <taxon>Bacteria</taxon>
        <taxon>Bacillati</taxon>
        <taxon>Actinomycetota</taxon>
        <taxon>Actinomycetes</taxon>
        <taxon>Pseudonocardiales</taxon>
        <taxon>Pseudonocardiaceae</taxon>
        <taxon>Amycolatopsis</taxon>
    </lineage>
</organism>
<evidence type="ECO:0000259" key="2">
    <source>
        <dbReference type="PROSITE" id="PS51387"/>
    </source>
</evidence>